<dbReference type="Proteomes" id="UP000292373">
    <property type="component" value="Unassembled WGS sequence"/>
</dbReference>
<dbReference type="OrthoDB" id="9776021at2"/>
<proteinExistence type="predicted"/>
<accession>A0A4Q9KB12</accession>
<organism evidence="2 3">
    <name type="scientific">Propioniciclava sinopodophylli</name>
    <dbReference type="NCBI Taxonomy" id="1837344"/>
    <lineage>
        <taxon>Bacteria</taxon>
        <taxon>Bacillati</taxon>
        <taxon>Actinomycetota</taxon>
        <taxon>Actinomycetes</taxon>
        <taxon>Propionibacteriales</taxon>
        <taxon>Propionibacteriaceae</taxon>
        <taxon>Propioniciclava</taxon>
    </lineage>
</organism>
<evidence type="ECO:0000313" key="2">
    <source>
        <dbReference type="EMBL" id="TBT82817.1"/>
    </source>
</evidence>
<dbReference type="RefSeq" id="WP_131169861.1">
    <property type="nucleotide sequence ID" value="NZ_SDMQ01000017.1"/>
</dbReference>
<reference evidence="2 3" key="1">
    <citation type="submission" date="2019-01" db="EMBL/GenBank/DDBJ databases">
        <title>Lactibacter flavus gen. nov., sp. nov., a novel bacterium of the family Propionibacteriaceae isolated from raw milk and dairy products.</title>
        <authorList>
            <person name="Huptas C."/>
            <person name="Wenning M."/>
            <person name="Breitenwieser F."/>
            <person name="Doll E."/>
            <person name="Von Neubeck M."/>
            <person name="Busse H.-J."/>
            <person name="Scherer S."/>
        </authorList>
    </citation>
    <scope>NUCLEOTIDE SEQUENCE [LARGE SCALE GENOMIC DNA]</scope>
    <source>
        <strain evidence="2 3">KCTC 33808</strain>
    </source>
</reference>
<name>A0A4Q9KB12_9ACTN</name>
<evidence type="ECO:0000259" key="1">
    <source>
        <dbReference type="Pfam" id="PF13156"/>
    </source>
</evidence>
<comment type="caution">
    <text evidence="2">The sequence shown here is derived from an EMBL/GenBank/DDBJ whole genome shotgun (WGS) entry which is preliminary data.</text>
</comment>
<gene>
    <name evidence="2" type="ORF">ET989_13285</name>
</gene>
<keyword evidence="3" id="KW-1185">Reference proteome</keyword>
<feature type="domain" description="Mrr-like" evidence="1">
    <location>
        <begin position="7"/>
        <end position="49"/>
    </location>
</feature>
<evidence type="ECO:0000313" key="3">
    <source>
        <dbReference type="Proteomes" id="UP000292373"/>
    </source>
</evidence>
<protein>
    <recommendedName>
        <fullName evidence="1">Mrr-like domain-containing protein</fullName>
    </recommendedName>
</protein>
<dbReference type="Pfam" id="PF13156">
    <property type="entry name" value="Mrr_cat_2"/>
    <property type="match status" value="1"/>
</dbReference>
<dbReference type="AlphaFoldDB" id="A0A4Q9KB12"/>
<sequence length="89" mass="10438">MVAYFRLDPTLAAEYDLVERWPNWNHNEGTHDSGIDLVARTTATGEWTAMIPGRGCRPPQLHLRQRWRDPLPAPRDRGCRCSTRWRQRP</sequence>
<dbReference type="InterPro" id="IPR039442">
    <property type="entry name" value="Mrr-like_dom"/>
</dbReference>
<dbReference type="EMBL" id="SDMQ01000017">
    <property type="protein sequence ID" value="TBT82817.1"/>
    <property type="molecule type" value="Genomic_DNA"/>
</dbReference>